<dbReference type="KEGG" id="acm:AciX9_2794"/>
<evidence type="ECO:0000256" key="1">
    <source>
        <dbReference type="SAM" id="SignalP"/>
    </source>
</evidence>
<feature type="signal peptide" evidence="1">
    <location>
        <begin position="1"/>
        <end position="26"/>
    </location>
</feature>
<dbReference type="PROSITE" id="PS51352">
    <property type="entry name" value="THIOREDOXIN_2"/>
    <property type="match status" value="1"/>
</dbReference>
<dbReference type="EMBL" id="CP002480">
    <property type="protein sequence ID" value="ADW69817.1"/>
    <property type="molecule type" value="Genomic_DNA"/>
</dbReference>
<proteinExistence type="predicted"/>
<dbReference type="InterPro" id="IPR013766">
    <property type="entry name" value="Thioredoxin_domain"/>
</dbReference>
<feature type="domain" description="Thioredoxin" evidence="2">
    <location>
        <begin position="13"/>
        <end position="161"/>
    </location>
</feature>
<gene>
    <name evidence="3" type="ordered locus">AciX9_2794</name>
</gene>
<sequence length="161" mass="17553">MKHLSTFASLALALTLTAIPTFRAQAQAPGRRHIYSETANPVADVNAAIAKAKAEHKRVLIDAGGDWCGDCQVLDIYFRQQPNEALLDKNFVVVHIYTDSELGVNKAAAAKYGIPINKGVPALSVLDGNGKIIHSQQTGEFNDMRHMDSPSVTEFLNHWKG</sequence>
<dbReference type="SUPFAM" id="SSF52833">
    <property type="entry name" value="Thioredoxin-like"/>
    <property type="match status" value="1"/>
</dbReference>
<keyword evidence="4" id="KW-1185">Reference proteome</keyword>
<dbReference type="eggNOG" id="COG0526">
    <property type="taxonomic scope" value="Bacteria"/>
</dbReference>
<evidence type="ECO:0000313" key="4">
    <source>
        <dbReference type="Proteomes" id="UP000000343"/>
    </source>
</evidence>
<name>E8WXX2_GRATM</name>
<dbReference type="HOGENOM" id="CLU_110659_1_1_0"/>
<evidence type="ECO:0000259" key="2">
    <source>
        <dbReference type="PROSITE" id="PS51352"/>
    </source>
</evidence>
<dbReference type="RefSeq" id="WP_013581132.1">
    <property type="nucleotide sequence ID" value="NC_015064.1"/>
</dbReference>
<protein>
    <submittedName>
        <fullName evidence="3">Thioredoxin family protein</fullName>
    </submittedName>
</protein>
<dbReference type="OrthoDB" id="7629852at2"/>
<dbReference type="Gene3D" id="3.40.30.10">
    <property type="entry name" value="Glutaredoxin"/>
    <property type="match status" value="1"/>
</dbReference>
<accession>E8WXX2</accession>
<dbReference type="STRING" id="1198114.AciX9_2794"/>
<keyword evidence="1" id="KW-0732">Signal</keyword>
<dbReference type="AlphaFoldDB" id="E8WXX2"/>
<dbReference type="InterPro" id="IPR036249">
    <property type="entry name" value="Thioredoxin-like_sf"/>
</dbReference>
<reference evidence="4" key="1">
    <citation type="submission" date="2011-01" db="EMBL/GenBank/DDBJ databases">
        <title>Complete sequence of chromosome of Acidobacterium sp. MP5ACTX9.</title>
        <authorList>
            <consortium name="US DOE Joint Genome Institute"/>
            <person name="Lucas S."/>
            <person name="Copeland A."/>
            <person name="Lapidus A."/>
            <person name="Cheng J.-F."/>
            <person name="Goodwin L."/>
            <person name="Pitluck S."/>
            <person name="Teshima H."/>
            <person name="Detter J.C."/>
            <person name="Han C."/>
            <person name="Tapia R."/>
            <person name="Land M."/>
            <person name="Hauser L."/>
            <person name="Kyrpides N."/>
            <person name="Ivanova N."/>
            <person name="Ovchinnikova G."/>
            <person name="Pagani I."/>
            <person name="Rawat S.R."/>
            <person name="Mannisto M."/>
            <person name="Haggblom M.M."/>
            <person name="Woyke T."/>
        </authorList>
    </citation>
    <scope>NUCLEOTIDE SEQUENCE [LARGE SCALE GENOMIC DNA]</scope>
    <source>
        <strain evidence="4">MP5ACTX9</strain>
    </source>
</reference>
<dbReference type="Proteomes" id="UP000000343">
    <property type="component" value="Chromosome"/>
</dbReference>
<organism evidence="4">
    <name type="scientific">Granulicella tundricola (strain ATCC BAA-1859 / DSM 23138 / MP5ACTX9)</name>
    <dbReference type="NCBI Taxonomy" id="1198114"/>
    <lineage>
        <taxon>Bacteria</taxon>
        <taxon>Pseudomonadati</taxon>
        <taxon>Acidobacteriota</taxon>
        <taxon>Terriglobia</taxon>
        <taxon>Terriglobales</taxon>
        <taxon>Acidobacteriaceae</taxon>
        <taxon>Granulicella</taxon>
    </lineage>
</organism>
<dbReference type="PaxDb" id="1198114-AciX9_2794"/>
<feature type="chain" id="PRO_5003234151" evidence="1">
    <location>
        <begin position="27"/>
        <end position="161"/>
    </location>
</feature>
<dbReference type="Pfam" id="PF13899">
    <property type="entry name" value="Thioredoxin_7"/>
    <property type="match status" value="1"/>
</dbReference>
<evidence type="ECO:0000313" key="3">
    <source>
        <dbReference type="EMBL" id="ADW69817.1"/>
    </source>
</evidence>